<dbReference type="Gene3D" id="3.30.110.170">
    <property type="entry name" value="Protein of unknown function (DUF541), domain 1"/>
    <property type="match status" value="1"/>
</dbReference>
<dbReference type="EMBL" id="LAZR01012952">
    <property type="protein sequence ID" value="KKM24296.1"/>
    <property type="molecule type" value="Genomic_DNA"/>
</dbReference>
<dbReference type="AlphaFoldDB" id="A0A0F9I9L1"/>
<sequence length="259" mass="28359">MTTRIKNTLGIAAVLALLSFAYAVVQYAGAYSSSIEPSSYRSFTVSAEGKVTAIPDIAEFRASVITEGGTDLGALRDENTEKVNGMIAFLKEQEVEREDIQTATYNIEPRYQYYRCDVRVGEVEPCPPPEIVGYSIRQTITVKIRDFGVIGTVLSGVVEYGANSVSQFRFTIDDRTLLEAEARASAIAKAREKARTIARGGGFSVGKILSITEGYTPVYTRYLAVDEGYERGGGDAIVQSIEPGSQEITVQMTVRYEIR</sequence>
<dbReference type="InterPro" id="IPR007497">
    <property type="entry name" value="SIMPL/DUF541"/>
</dbReference>
<dbReference type="PANTHER" id="PTHR34387">
    <property type="entry name" value="SLR1258 PROTEIN"/>
    <property type="match status" value="1"/>
</dbReference>
<dbReference type="Gene3D" id="3.30.70.2970">
    <property type="entry name" value="Protein of unknown function (DUF541), domain 2"/>
    <property type="match status" value="1"/>
</dbReference>
<organism evidence="1">
    <name type="scientific">marine sediment metagenome</name>
    <dbReference type="NCBI Taxonomy" id="412755"/>
    <lineage>
        <taxon>unclassified sequences</taxon>
        <taxon>metagenomes</taxon>
        <taxon>ecological metagenomes</taxon>
    </lineage>
</organism>
<dbReference type="PANTHER" id="PTHR34387:SF1">
    <property type="entry name" value="PERIPLASMIC IMMUNOGENIC PROTEIN"/>
    <property type="match status" value="1"/>
</dbReference>
<reference evidence="1" key="1">
    <citation type="journal article" date="2015" name="Nature">
        <title>Complex archaea that bridge the gap between prokaryotes and eukaryotes.</title>
        <authorList>
            <person name="Spang A."/>
            <person name="Saw J.H."/>
            <person name="Jorgensen S.L."/>
            <person name="Zaremba-Niedzwiedzka K."/>
            <person name="Martijn J."/>
            <person name="Lind A.E."/>
            <person name="van Eijk R."/>
            <person name="Schleper C."/>
            <person name="Guy L."/>
            <person name="Ettema T.J."/>
        </authorList>
    </citation>
    <scope>NUCLEOTIDE SEQUENCE</scope>
</reference>
<comment type="caution">
    <text evidence="1">The sequence shown here is derived from an EMBL/GenBank/DDBJ whole genome shotgun (WGS) entry which is preliminary data.</text>
</comment>
<proteinExistence type="predicted"/>
<accession>A0A0F9I9L1</accession>
<gene>
    <name evidence="1" type="ORF">LCGC14_1606530</name>
</gene>
<evidence type="ECO:0000313" key="1">
    <source>
        <dbReference type="EMBL" id="KKM24296.1"/>
    </source>
</evidence>
<name>A0A0F9I9L1_9ZZZZ</name>
<evidence type="ECO:0008006" key="2">
    <source>
        <dbReference type="Google" id="ProtNLM"/>
    </source>
</evidence>
<dbReference type="GO" id="GO:0006974">
    <property type="term" value="P:DNA damage response"/>
    <property type="evidence" value="ECO:0007669"/>
    <property type="project" value="TreeGrafter"/>
</dbReference>
<dbReference type="InterPro" id="IPR052022">
    <property type="entry name" value="26kDa_periplasmic_antigen"/>
</dbReference>
<dbReference type="Pfam" id="PF04402">
    <property type="entry name" value="SIMPL"/>
    <property type="match status" value="1"/>
</dbReference>
<protein>
    <recommendedName>
        <fullName evidence="2">26 kDa periplasmic immunogenic protein</fullName>
    </recommendedName>
</protein>